<evidence type="ECO:0000313" key="1">
    <source>
        <dbReference type="EMBL" id="PPB82281.1"/>
    </source>
</evidence>
<keyword evidence="2" id="KW-1185">Reference proteome</keyword>
<gene>
    <name evidence="1" type="ORF">LV82_00208</name>
</gene>
<dbReference type="SUPFAM" id="SSF53756">
    <property type="entry name" value="UDP-Glycosyltransferase/glycogen phosphorylase"/>
    <property type="match status" value="1"/>
</dbReference>
<reference evidence="1 2" key="1">
    <citation type="submission" date="2018-01" db="EMBL/GenBank/DDBJ databases">
        <title>Genomic Encyclopedia of Archaeal and Bacterial Type Strains, Phase II (KMG-II): from individual species to whole genera.</title>
        <authorList>
            <person name="Goeker M."/>
        </authorList>
    </citation>
    <scope>NUCLEOTIDE SEQUENCE [LARGE SCALE GENOMIC DNA]</scope>
    <source>
        <strain evidence="1 2">DSM 12048</strain>
    </source>
</reference>
<dbReference type="Gene3D" id="3.40.50.2000">
    <property type="entry name" value="Glycogen Phosphorylase B"/>
    <property type="match status" value="1"/>
</dbReference>
<evidence type="ECO:0000313" key="2">
    <source>
        <dbReference type="Proteomes" id="UP000239736"/>
    </source>
</evidence>
<dbReference type="EMBL" id="PRDS01000001">
    <property type="protein sequence ID" value="PPB82281.1"/>
    <property type="molecule type" value="Genomic_DNA"/>
</dbReference>
<dbReference type="GO" id="GO:0016740">
    <property type="term" value="F:transferase activity"/>
    <property type="evidence" value="ECO:0007669"/>
    <property type="project" value="UniProtKB-KW"/>
</dbReference>
<dbReference type="OrthoDB" id="8549922at2"/>
<name>A0A2S5JLK1_9RHOB</name>
<comment type="caution">
    <text evidence="1">The sequence shown here is derived from an EMBL/GenBank/DDBJ whole genome shotgun (WGS) entry which is preliminary data.</text>
</comment>
<protein>
    <submittedName>
        <fullName evidence="1">Glycosyl transferase family 28</fullName>
    </submittedName>
</protein>
<accession>A0A2S5JLK1</accession>
<dbReference type="Proteomes" id="UP000239736">
    <property type="component" value="Unassembled WGS sequence"/>
</dbReference>
<dbReference type="AlphaFoldDB" id="A0A2S5JLK1"/>
<keyword evidence="1" id="KW-0808">Transferase</keyword>
<proteinExistence type="predicted"/>
<sequence>MILIEAGEISERGMDAKLIVADQLSRLGHRVVLDDRTLPPDLGRHHAYEAAPFAADLSGLALDHLLMLGAETLTDEILLRLRTLDLAPDARMTALGRFGDVQARISAQSRLAFAACREPDIIDLNELIGPGFPDRAMTPLCTRIAHRDPARPPRLALVLTQECFEDPSILLPDLAVMDAMPDYSLVVIAPGQAKTQIMQSAWSGLRVLNFSELMPTALARRLDAVAFLGDAVPGERMATLAIEVLGRGGVVLDATGPGILAGAGAPIVRVPAALAALDAHLRRLVLPNLAEIGRRNLQDDWLVRRDLKHLERALGLEPARRDSVTDQPRRTLFFPTNGVGLGHARRAVLVAGEVQRGEQPVFAAFPSCVDLVRQSGFPCLPLVQRSDRQPQEHANDILTWLRLRRVLRRGDRLVFDGGYVFDSVHRVIHERDLDAVWIRRGLFQPGAGTPASADRASDFRAVIVPSEAFDELNAPVTGLQRVHRVGPIVDLADPMGADERETRRSELSRQLGRGFDQLVVSMLGAGVAADRSAQLQLIAALCDGQPGCLHLAIIWPGGAVPPGLSRWPSTRVVQTRHALALCRIADAVVSAAGYNSFHELLYHRVPAIFIPQMAPFMDDQERRTRAAADRGLAVTVGADEFLQLERELVTFLRGETAGRLAQALASVTLPAPGTRDAARIVCGDDAEAGGWA</sequence>
<dbReference type="RefSeq" id="WP_104068851.1">
    <property type="nucleotide sequence ID" value="NZ_PRDS01000001.1"/>
</dbReference>
<organism evidence="1 2">
    <name type="scientific">Albidovulum inexpectatum</name>
    <dbReference type="NCBI Taxonomy" id="196587"/>
    <lineage>
        <taxon>Bacteria</taxon>
        <taxon>Pseudomonadati</taxon>
        <taxon>Pseudomonadota</taxon>
        <taxon>Alphaproteobacteria</taxon>
        <taxon>Rhodobacterales</taxon>
        <taxon>Paracoccaceae</taxon>
        <taxon>Albidovulum</taxon>
    </lineage>
</organism>